<sequence>TTSAVWRSTIEATVQLGLTRTAAAENYRTVNVEAAKTVRSAKELRLKKCTEQLVRIQSELIEAVKEVNKAKKKYWQMQRIADIAREKAAEAEAKSKKSEFGIFHSKTSLQKLSAKLSARLSECNLRLTEARNEYLLSLAAVTAHQGHYLQTDLPIVMQNLDSDVYEKLQEYFTLISKTEIEACQSGQECFQSVLESSSKISRDCDLELFLQDNPVFTEPPVFPFQPAGSDKVCQLEIQPGNRDRESSLDKEARKWATKLANNHKVIAHGERVLRNLDQRRKLLSEEEASSIESKMEEIKESIRKAEMSKLKAASRLNLLREAGLEVDTWLVSTMNQASEELERERKLSEARVSNGGMTPE</sequence>
<evidence type="ECO:0000256" key="2">
    <source>
        <dbReference type="SAM" id="Coils"/>
    </source>
</evidence>
<protein>
    <recommendedName>
        <fullName evidence="4">F-BAR domain-containing protein</fullName>
    </recommendedName>
</protein>
<name>A0A401PUY3_SCYTO</name>
<keyword evidence="1 2" id="KW-0175">Coiled coil</keyword>
<evidence type="ECO:0000256" key="1">
    <source>
        <dbReference type="PROSITE-ProRule" id="PRU01077"/>
    </source>
</evidence>
<comment type="caution">
    <text evidence="5">The sequence shown here is derived from an EMBL/GenBank/DDBJ whole genome shotgun (WGS) entry which is preliminary data.</text>
</comment>
<evidence type="ECO:0000313" key="6">
    <source>
        <dbReference type="Proteomes" id="UP000288216"/>
    </source>
</evidence>
<dbReference type="Gene3D" id="1.20.1270.60">
    <property type="entry name" value="Arfaptin homology (AH) domain/BAR domain"/>
    <property type="match status" value="1"/>
</dbReference>
<dbReference type="STRING" id="75743.A0A401PUY3"/>
<feature type="non-terminal residue" evidence="5">
    <location>
        <position position="360"/>
    </location>
</feature>
<dbReference type="EMBL" id="BFAA01016689">
    <property type="protein sequence ID" value="GCB76918.1"/>
    <property type="molecule type" value="Genomic_DNA"/>
</dbReference>
<organism evidence="5 6">
    <name type="scientific">Scyliorhinus torazame</name>
    <name type="common">Cloudy catshark</name>
    <name type="synonym">Catulus torazame</name>
    <dbReference type="NCBI Taxonomy" id="75743"/>
    <lineage>
        <taxon>Eukaryota</taxon>
        <taxon>Metazoa</taxon>
        <taxon>Chordata</taxon>
        <taxon>Craniata</taxon>
        <taxon>Vertebrata</taxon>
        <taxon>Chondrichthyes</taxon>
        <taxon>Elasmobranchii</taxon>
        <taxon>Galeomorphii</taxon>
        <taxon>Galeoidea</taxon>
        <taxon>Carcharhiniformes</taxon>
        <taxon>Scyliorhinidae</taxon>
        <taxon>Scyliorhinus</taxon>
    </lineage>
</organism>
<keyword evidence="6" id="KW-1185">Reference proteome</keyword>
<proteinExistence type="predicted"/>
<dbReference type="PANTHER" id="PTHR15735:SF4">
    <property type="entry name" value="F-BAR AND DOUBLE SH3 DOMAINS PROTEIN 1"/>
    <property type="match status" value="1"/>
</dbReference>
<dbReference type="GO" id="GO:0031594">
    <property type="term" value="C:neuromuscular junction"/>
    <property type="evidence" value="ECO:0007669"/>
    <property type="project" value="TreeGrafter"/>
</dbReference>
<dbReference type="AlphaFoldDB" id="A0A401PUY3"/>
<accession>A0A401PUY3</accession>
<feature type="region of interest" description="Disordered" evidence="3">
    <location>
        <begin position="338"/>
        <end position="360"/>
    </location>
</feature>
<dbReference type="SUPFAM" id="SSF103657">
    <property type="entry name" value="BAR/IMD domain-like"/>
    <property type="match status" value="1"/>
</dbReference>
<evidence type="ECO:0000256" key="3">
    <source>
        <dbReference type="SAM" id="MobiDB-lite"/>
    </source>
</evidence>
<evidence type="ECO:0000259" key="4">
    <source>
        <dbReference type="PROSITE" id="PS51741"/>
    </source>
</evidence>
<dbReference type="PANTHER" id="PTHR15735">
    <property type="entry name" value="FCH AND DOUBLE SH3 DOMAINS PROTEIN"/>
    <property type="match status" value="1"/>
</dbReference>
<dbReference type="InterPro" id="IPR031160">
    <property type="entry name" value="F_BAR_dom"/>
</dbReference>
<dbReference type="GO" id="GO:0030833">
    <property type="term" value="P:regulation of actin filament polymerization"/>
    <property type="evidence" value="ECO:0007669"/>
    <property type="project" value="TreeGrafter"/>
</dbReference>
<dbReference type="GO" id="GO:0055037">
    <property type="term" value="C:recycling endosome"/>
    <property type="evidence" value="ECO:0007669"/>
    <property type="project" value="TreeGrafter"/>
</dbReference>
<dbReference type="GO" id="GO:0007274">
    <property type="term" value="P:neuromuscular synaptic transmission"/>
    <property type="evidence" value="ECO:0007669"/>
    <property type="project" value="TreeGrafter"/>
</dbReference>
<feature type="non-terminal residue" evidence="5">
    <location>
        <position position="1"/>
    </location>
</feature>
<feature type="coiled-coil region" evidence="2">
    <location>
        <begin position="46"/>
        <end position="73"/>
    </location>
</feature>
<dbReference type="OMA" id="FMRILAD"/>
<gene>
    <name evidence="5" type="ORF">scyTo_0020522</name>
</gene>
<reference evidence="5 6" key="1">
    <citation type="journal article" date="2018" name="Nat. Ecol. Evol.">
        <title>Shark genomes provide insights into elasmobranch evolution and the origin of vertebrates.</title>
        <authorList>
            <person name="Hara Y"/>
            <person name="Yamaguchi K"/>
            <person name="Onimaru K"/>
            <person name="Kadota M"/>
            <person name="Koyanagi M"/>
            <person name="Keeley SD"/>
            <person name="Tatsumi K"/>
            <person name="Tanaka K"/>
            <person name="Motone F"/>
            <person name="Kageyama Y"/>
            <person name="Nozu R"/>
            <person name="Adachi N"/>
            <person name="Nishimura O"/>
            <person name="Nakagawa R"/>
            <person name="Tanegashima C"/>
            <person name="Kiyatake I"/>
            <person name="Matsumoto R"/>
            <person name="Murakumo K"/>
            <person name="Nishida K"/>
            <person name="Terakita A"/>
            <person name="Kuratani S"/>
            <person name="Sato K"/>
            <person name="Hyodo S Kuraku.S."/>
        </authorList>
    </citation>
    <scope>NUCLEOTIDE SEQUENCE [LARGE SCALE GENOMIC DNA]</scope>
</reference>
<feature type="compositionally biased region" description="Basic and acidic residues" evidence="3">
    <location>
        <begin position="340"/>
        <end position="349"/>
    </location>
</feature>
<feature type="domain" description="F-BAR" evidence="4">
    <location>
        <begin position="1"/>
        <end position="205"/>
    </location>
</feature>
<dbReference type="OrthoDB" id="10065861at2759"/>
<dbReference type="Proteomes" id="UP000288216">
    <property type="component" value="Unassembled WGS sequence"/>
</dbReference>
<evidence type="ECO:0000313" key="5">
    <source>
        <dbReference type="EMBL" id="GCB76918.1"/>
    </source>
</evidence>
<dbReference type="PROSITE" id="PS51741">
    <property type="entry name" value="F_BAR"/>
    <property type="match status" value="1"/>
</dbReference>
<dbReference type="InterPro" id="IPR027267">
    <property type="entry name" value="AH/BAR_dom_sf"/>
</dbReference>